<evidence type="ECO:0000256" key="2">
    <source>
        <dbReference type="SAM" id="SignalP"/>
    </source>
</evidence>
<evidence type="ECO:0000256" key="1">
    <source>
        <dbReference type="ARBA" id="ARBA00006987"/>
    </source>
</evidence>
<feature type="signal peptide" evidence="2">
    <location>
        <begin position="1"/>
        <end position="29"/>
    </location>
</feature>
<dbReference type="PANTHER" id="PTHR42928">
    <property type="entry name" value="TRICARBOXYLATE-BINDING PROTEIN"/>
    <property type="match status" value="1"/>
</dbReference>
<proteinExistence type="inferred from homology"/>
<dbReference type="Gene3D" id="3.40.190.10">
    <property type="entry name" value="Periplasmic binding protein-like II"/>
    <property type="match status" value="1"/>
</dbReference>
<keyword evidence="2" id="KW-0732">Signal</keyword>
<comment type="caution">
    <text evidence="3">The sequence shown here is derived from an EMBL/GenBank/DDBJ whole genome shotgun (WGS) entry which is preliminary data.</text>
</comment>
<dbReference type="SUPFAM" id="SSF53850">
    <property type="entry name" value="Periplasmic binding protein-like II"/>
    <property type="match status" value="1"/>
</dbReference>
<keyword evidence="4" id="KW-1185">Reference proteome</keyword>
<dbReference type="PIRSF" id="PIRSF017082">
    <property type="entry name" value="YflP"/>
    <property type="match status" value="1"/>
</dbReference>
<evidence type="ECO:0000313" key="3">
    <source>
        <dbReference type="EMBL" id="TFZ02969.1"/>
    </source>
</evidence>
<dbReference type="RefSeq" id="WP_135264493.1">
    <property type="nucleotide sequence ID" value="NZ_SMLM01000002.1"/>
</dbReference>
<comment type="similarity">
    <text evidence="1">Belongs to the UPF0065 (bug) family.</text>
</comment>
<name>A0A4Z0BYG4_9BURK</name>
<dbReference type="InterPro" id="IPR042100">
    <property type="entry name" value="Bug_dom1"/>
</dbReference>
<evidence type="ECO:0000313" key="4">
    <source>
        <dbReference type="Proteomes" id="UP000298180"/>
    </source>
</evidence>
<dbReference type="EMBL" id="SMLM01000002">
    <property type="protein sequence ID" value="TFZ02969.1"/>
    <property type="molecule type" value="Genomic_DNA"/>
</dbReference>
<dbReference type="PANTHER" id="PTHR42928:SF5">
    <property type="entry name" value="BLR1237 PROTEIN"/>
    <property type="match status" value="1"/>
</dbReference>
<dbReference type="OrthoDB" id="8678477at2"/>
<dbReference type="Proteomes" id="UP000298180">
    <property type="component" value="Unassembled WGS sequence"/>
</dbReference>
<sequence length="329" mass="34445">MRALSFLGRRAVLAISFLGLAGAISPVSAQTADGKPLRLIVPNQAGSGVDVVARAMTNSMAAAYGRPIIVENLPGSGGMVGTQQIVRAPKDGSVLGMVSSNHVINPFIYKQVPFDAIKDITPISVIASSAVVLVVNPDTVKAKTTRDFVAELKANPKGFSYGSAGNGTVLHLAAEYFTSEAGVNILHVPYKGAAAMTTDIIGGQVNFGMLPLAVAAPHIKSGKLRAIAVTTAKRNAAHPDVPTLAETGLPGFEFDAWIAVIGPAGMPAPLVADAFRRIKETMAHKEVQDSFQAQGLTLTATTPEQTRPFFESELEKHKKLVKRSGAVAD</sequence>
<protein>
    <submittedName>
        <fullName evidence="3">Tripartite tricarboxylate transporter substrate binding protein</fullName>
    </submittedName>
</protein>
<dbReference type="AlphaFoldDB" id="A0A4Z0BYG4"/>
<dbReference type="Gene3D" id="3.40.190.150">
    <property type="entry name" value="Bordetella uptake gene, domain 1"/>
    <property type="match status" value="1"/>
</dbReference>
<dbReference type="Pfam" id="PF03401">
    <property type="entry name" value="TctC"/>
    <property type="match status" value="1"/>
</dbReference>
<gene>
    <name evidence="3" type="ORF">EZ313_17250</name>
</gene>
<feature type="chain" id="PRO_5021343257" evidence="2">
    <location>
        <begin position="30"/>
        <end position="329"/>
    </location>
</feature>
<dbReference type="CDD" id="cd13578">
    <property type="entry name" value="PBP2_Bug27"/>
    <property type="match status" value="1"/>
</dbReference>
<accession>A0A4Z0BYG4</accession>
<dbReference type="InterPro" id="IPR005064">
    <property type="entry name" value="BUG"/>
</dbReference>
<reference evidence="3 4" key="1">
    <citation type="submission" date="2019-03" db="EMBL/GenBank/DDBJ databases">
        <title>Ramlibacter henchirensis DSM 14656, whole genome shotgun sequence.</title>
        <authorList>
            <person name="Zhang X."/>
            <person name="Feng G."/>
            <person name="Zhu H."/>
        </authorList>
    </citation>
    <scope>NUCLEOTIDE SEQUENCE [LARGE SCALE GENOMIC DNA]</scope>
    <source>
        <strain evidence="3 4">DSM 14656</strain>
    </source>
</reference>
<organism evidence="3 4">
    <name type="scientific">Ramlibacter henchirensis</name>
    <dbReference type="NCBI Taxonomy" id="204072"/>
    <lineage>
        <taxon>Bacteria</taxon>
        <taxon>Pseudomonadati</taxon>
        <taxon>Pseudomonadota</taxon>
        <taxon>Betaproteobacteria</taxon>
        <taxon>Burkholderiales</taxon>
        <taxon>Comamonadaceae</taxon>
        <taxon>Ramlibacter</taxon>
    </lineage>
</organism>